<gene>
    <name evidence="1" type="ordered locus">HD_1539</name>
</gene>
<evidence type="ECO:0000313" key="1">
    <source>
        <dbReference type="EMBL" id="AAP96325.1"/>
    </source>
</evidence>
<dbReference type="Proteomes" id="UP000001022">
    <property type="component" value="Chromosome"/>
</dbReference>
<dbReference type="KEGG" id="hdu:HD_1539"/>
<dbReference type="HOGENOM" id="CLU_3403809_0_0_6"/>
<protein>
    <submittedName>
        <fullName evidence="1">Uncharacterized protein</fullName>
    </submittedName>
</protein>
<reference evidence="2" key="1">
    <citation type="submission" date="2003-06" db="EMBL/GenBank/DDBJ databases">
        <title>The complete genome sequence of Haemophilus ducreyi.</title>
        <authorList>
            <person name="Munson R.S. Jr."/>
            <person name="Ray W.C."/>
            <person name="Mahairas G."/>
            <person name="Sabo P."/>
            <person name="Mungur R."/>
            <person name="Johnson L."/>
            <person name="Nguyen D."/>
            <person name="Wang J."/>
            <person name="Forst C."/>
            <person name="Hood L."/>
        </authorList>
    </citation>
    <scope>NUCLEOTIDE SEQUENCE [LARGE SCALE GENOMIC DNA]</scope>
    <source>
        <strain evidence="2">35000HP / ATCC 700724</strain>
    </source>
</reference>
<keyword evidence="2" id="KW-1185">Reference proteome</keyword>
<proteinExistence type="predicted"/>
<organism evidence="1 2">
    <name type="scientific">Haemophilus ducreyi (strain 35000HP / ATCC 700724)</name>
    <dbReference type="NCBI Taxonomy" id="233412"/>
    <lineage>
        <taxon>Bacteria</taxon>
        <taxon>Pseudomonadati</taxon>
        <taxon>Pseudomonadota</taxon>
        <taxon>Gammaproteobacteria</taxon>
        <taxon>Pasteurellales</taxon>
        <taxon>Pasteurellaceae</taxon>
        <taxon>Haemophilus</taxon>
    </lineage>
</organism>
<name>Q7VLC3_HAEDU</name>
<sequence>MDLFQNIKINLDLMDYFHKMELFQFNTTFV</sequence>
<accession>Q7VLC3</accession>
<dbReference type="AlphaFoldDB" id="Q7VLC3"/>
<evidence type="ECO:0000313" key="2">
    <source>
        <dbReference type="Proteomes" id="UP000001022"/>
    </source>
</evidence>
<dbReference type="EMBL" id="AE017143">
    <property type="protein sequence ID" value="AAP96325.1"/>
    <property type="molecule type" value="Genomic_DNA"/>
</dbReference>